<proteinExistence type="predicted"/>
<protein>
    <recommendedName>
        <fullName evidence="4">Secreted protein</fullName>
    </recommendedName>
</protein>
<keyword evidence="3" id="KW-1185">Reference proteome</keyword>
<gene>
    <name evidence="2" type="ORF">BD289DRAFT_426691</name>
</gene>
<dbReference type="Proteomes" id="UP000241462">
    <property type="component" value="Unassembled WGS sequence"/>
</dbReference>
<accession>A0A2T3AFZ2</accession>
<evidence type="ECO:0000313" key="2">
    <source>
        <dbReference type="EMBL" id="PSR97006.1"/>
    </source>
</evidence>
<reference evidence="2 3" key="1">
    <citation type="journal article" date="2018" name="Mycol. Prog.">
        <title>Coniella lustricola, a new species from submerged detritus.</title>
        <authorList>
            <person name="Raudabaugh D.B."/>
            <person name="Iturriaga T."/>
            <person name="Carver A."/>
            <person name="Mondo S."/>
            <person name="Pangilinan J."/>
            <person name="Lipzen A."/>
            <person name="He G."/>
            <person name="Amirebrahimi M."/>
            <person name="Grigoriev I.V."/>
            <person name="Miller A.N."/>
        </authorList>
    </citation>
    <scope>NUCLEOTIDE SEQUENCE [LARGE SCALE GENOMIC DNA]</scope>
    <source>
        <strain evidence="2 3">B22-T-1</strain>
    </source>
</reference>
<evidence type="ECO:0008006" key="4">
    <source>
        <dbReference type="Google" id="ProtNLM"/>
    </source>
</evidence>
<sequence length="90" mass="10055">MCVRTRIMLNVFLLHINVHGSQPSSFCNDAQIPIHRSQTRNSRRLELSILALRSASATVHQDFAATAVNFSPACLRRNTWANEAHASVLI</sequence>
<dbReference type="AlphaFoldDB" id="A0A2T3AFZ2"/>
<evidence type="ECO:0000313" key="3">
    <source>
        <dbReference type="Proteomes" id="UP000241462"/>
    </source>
</evidence>
<name>A0A2T3AFZ2_9PEZI</name>
<dbReference type="EMBL" id="KZ678395">
    <property type="protein sequence ID" value="PSR97006.1"/>
    <property type="molecule type" value="Genomic_DNA"/>
</dbReference>
<keyword evidence="1" id="KW-0732">Signal</keyword>
<feature type="signal peptide" evidence="1">
    <location>
        <begin position="1"/>
        <end position="23"/>
    </location>
</feature>
<evidence type="ECO:0000256" key="1">
    <source>
        <dbReference type="SAM" id="SignalP"/>
    </source>
</evidence>
<dbReference type="InParanoid" id="A0A2T3AFZ2"/>
<organism evidence="2 3">
    <name type="scientific">Coniella lustricola</name>
    <dbReference type="NCBI Taxonomy" id="2025994"/>
    <lineage>
        <taxon>Eukaryota</taxon>
        <taxon>Fungi</taxon>
        <taxon>Dikarya</taxon>
        <taxon>Ascomycota</taxon>
        <taxon>Pezizomycotina</taxon>
        <taxon>Sordariomycetes</taxon>
        <taxon>Sordariomycetidae</taxon>
        <taxon>Diaporthales</taxon>
        <taxon>Schizoparmaceae</taxon>
        <taxon>Coniella</taxon>
    </lineage>
</organism>
<feature type="chain" id="PRO_5015513690" description="Secreted protein" evidence="1">
    <location>
        <begin position="24"/>
        <end position="90"/>
    </location>
</feature>